<dbReference type="RefSeq" id="WP_138856532.1">
    <property type="nucleotide sequence ID" value="NZ_CP040709.1"/>
</dbReference>
<dbReference type="AlphaFoldDB" id="A0A840SAM1"/>
<dbReference type="Pfam" id="PF11731">
    <property type="entry name" value="Cdd1"/>
    <property type="match status" value="1"/>
</dbReference>
<organism evidence="1 2">
    <name type="scientific">Inhella inkyongensis</name>
    <dbReference type="NCBI Taxonomy" id="392593"/>
    <lineage>
        <taxon>Bacteria</taxon>
        <taxon>Pseudomonadati</taxon>
        <taxon>Pseudomonadota</taxon>
        <taxon>Betaproteobacteria</taxon>
        <taxon>Burkholderiales</taxon>
        <taxon>Sphaerotilaceae</taxon>
        <taxon>Inhella</taxon>
    </lineage>
</organism>
<dbReference type="Proteomes" id="UP000554837">
    <property type="component" value="Unassembled WGS sequence"/>
</dbReference>
<dbReference type="InterPro" id="IPR021725">
    <property type="entry name" value="Cdd1"/>
</dbReference>
<sequence length="95" mass="10716">MSKASCAEACQRFEQLPNIGRAMAADFALLGLQHPAELAQQDPLHLYQRLCLLTAQRQDPCVLDTFMAAVDFMRGAPALPWWHYTAARKQQFPDL</sequence>
<keyword evidence="2" id="KW-1185">Reference proteome</keyword>
<dbReference type="EMBL" id="JACHHO010000004">
    <property type="protein sequence ID" value="MBB5205541.1"/>
    <property type="molecule type" value="Genomic_DNA"/>
</dbReference>
<comment type="caution">
    <text evidence="1">The sequence shown here is derived from an EMBL/GenBank/DDBJ whole genome shotgun (WGS) entry which is preliminary data.</text>
</comment>
<proteinExistence type="predicted"/>
<protein>
    <recommendedName>
        <fullName evidence="3">Mitomycin resistance protein</fullName>
    </recommendedName>
</protein>
<evidence type="ECO:0000313" key="2">
    <source>
        <dbReference type="Proteomes" id="UP000554837"/>
    </source>
</evidence>
<reference evidence="1 2" key="1">
    <citation type="submission" date="2020-08" db="EMBL/GenBank/DDBJ databases">
        <title>Genomic Encyclopedia of Type Strains, Phase IV (KMG-IV): sequencing the most valuable type-strain genomes for metagenomic binning, comparative biology and taxonomic classification.</title>
        <authorList>
            <person name="Goeker M."/>
        </authorList>
    </citation>
    <scope>NUCLEOTIDE SEQUENCE [LARGE SCALE GENOMIC DNA]</scope>
    <source>
        <strain evidence="1 2">DSM 23958</strain>
    </source>
</reference>
<accession>A0A840SAM1</accession>
<evidence type="ECO:0000313" key="1">
    <source>
        <dbReference type="EMBL" id="MBB5205541.1"/>
    </source>
</evidence>
<dbReference type="OrthoDB" id="7173324at2"/>
<gene>
    <name evidence="1" type="ORF">HNQ51_002860</name>
</gene>
<name>A0A840SAM1_9BURK</name>
<evidence type="ECO:0008006" key="3">
    <source>
        <dbReference type="Google" id="ProtNLM"/>
    </source>
</evidence>